<dbReference type="OrthoDB" id="5348161at2"/>
<dbReference type="Proteomes" id="UP000262582">
    <property type="component" value="Chromosome"/>
</dbReference>
<gene>
    <name evidence="1" type="ORF">AELL_0177</name>
    <name evidence="2" type="ORF">CP962_01320</name>
</gene>
<evidence type="ECO:0000313" key="4">
    <source>
        <dbReference type="Proteomes" id="UP000290588"/>
    </source>
</evidence>
<evidence type="ECO:0000313" key="2">
    <source>
        <dbReference type="EMBL" id="RXI33076.1"/>
    </source>
</evidence>
<keyword evidence="3" id="KW-1185">Reference proteome</keyword>
<dbReference type="EMBL" id="CP032097">
    <property type="protein sequence ID" value="AXX93882.1"/>
    <property type="molecule type" value="Genomic_DNA"/>
</dbReference>
<name>A0A347U4V4_9BACT</name>
<dbReference type="AlphaFoldDB" id="A0A347U4V4"/>
<proteinExistence type="predicted"/>
<protein>
    <submittedName>
        <fullName evidence="2">Uncharacterized protein</fullName>
    </submittedName>
</protein>
<organism evidence="2 4">
    <name type="scientific">Arcobacter ellisii</name>
    <dbReference type="NCBI Taxonomy" id="913109"/>
    <lineage>
        <taxon>Bacteria</taxon>
        <taxon>Pseudomonadati</taxon>
        <taxon>Campylobacterota</taxon>
        <taxon>Epsilonproteobacteria</taxon>
        <taxon>Campylobacterales</taxon>
        <taxon>Arcobacteraceae</taxon>
        <taxon>Arcobacter</taxon>
    </lineage>
</organism>
<accession>A0A347U4V4</accession>
<dbReference type="RefSeq" id="WP_118916133.1">
    <property type="nucleotide sequence ID" value="NZ_CP032097.1"/>
</dbReference>
<reference evidence="2 4" key="1">
    <citation type="submission" date="2017-09" db="EMBL/GenBank/DDBJ databases">
        <title>Genomics of the genus Arcobacter.</title>
        <authorList>
            <person name="Perez-Cataluna A."/>
            <person name="Figueras M.J."/>
            <person name="Salas-Masso N."/>
        </authorList>
    </citation>
    <scope>NUCLEOTIDE SEQUENCE [LARGE SCALE GENOMIC DNA]</scope>
    <source>
        <strain evidence="2 4">CECT 7837</strain>
    </source>
</reference>
<dbReference type="KEGG" id="aell:AELL_0177"/>
<evidence type="ECO:0000313" key="3">
    <source>
        <dbReference type="Proteomes" id="UP000262582"/>
    </source>
</evidence>
<sequence>MKKKFIIISTIFFIFVDFLYAENIESVLKIKPEIKYNENLKYEEINKYKENKDFEIKSNYDFGINIDINKELMTIDGIKIDVGTKF</sequence>
<dbReference type="Proteomes" id="UP000290588">
    <property type="component" value="Unassembled WGS sequence"/>
</dbReference>
<evidence type="ECO:0000313" key="1">
    <source>
        <dbReference type="EMBL" id="AXX93882.1"/>
    </source>
</evidence>
<reference evidence="1 3" key="2">
    <citation type="submission" date="2018-08" db="EMBL/GenBank/DDBJ databases">
        <title>Complete genome of the Arcobacter ellisii type strain LMG 26155.</title>
        <authorList>
            <person name="Miller W.G."/>
            <person name="Yee E."/>
            <person name="Bono J.L."/>
        </authorList>
    </citation>
    <scope>NUCLEOTIDE SEQUENCE [LARGE SCALE GENOMIC DNA]</scope>
    <source>
        <strain evidence="1 3">LMG 26155</strain>
    </source>
</reference>
<dbReference type="EMBL" id="NXIG01000001">
    <property type="protein sequence ID" value="RXI33076.1"/>
    <property type="molecule type" value="Genomic_DNA"/>
</dbReference>